<name>A0AAJ5WVT5_9BACT</name>
<dbReference type="Pfam" id="PF08281">
    <property type="entry name" value="Sigma70_r4_2"/>
    <property type="match status" value="1"/>
</dbReference>
<dbReference type="Gene3D" id="1.10.1740.10">
    <property type="match status" value="1"/>
</dbReference>
<dbReference type="NCBIfam" id="TIGR02985">
    <property type="entry name" value="Sig70_bacteroi1"/>
    <property type="match status" value="1"/>
</dbReference>
<dbReference type="InterPro" id="IPR007627">
    <property type="entry name" value="RNA_pol_sigma70_r2"/>
</dbReference>
<evidence type="ECO:0000313" key="8">
    <source>
        <dbReference type="EMBL" id="WEK37542.1"/>
    </source>
</evidence>
<feature type="domain" description="RNA polymerase sigma-70 region 2" evidence="6">
    <location>
        <begin position="28"/>
        <end position="93"/>
    </location>
</feature>
<dbReference type="EMBL" id="CP119311">
    <property type="protein sequence ID" value="WEK37542.1"/>
    <property type="molecule type" value="Genomic_DNA"/>
</dbReference>
<feature type="transmembrane region" description="Helical" evidence="5">
    <location>
        <begin position="180"/>
        <end position="198"/>
    </location>
</feature>
<dbReference type="AlphaFoldDB" id="A0AAJ5WVT5"/>
<dbReference type="PANTHER" id="PTHR43133:SF46">
    <property type="entry name" value="RNA POLYMERASE SIGMA-70 FACTOR ECF SUBFAMILY"/>
    <property type="match status" value="1"/>
</dbReference>
<keyword evidence="5" id="KW-1133">Transmembrane helix</keyword>
<accession>A0AAJ5WVT5</accession>
<dbReference type="InterPro" id="IPR036388">
    <property type="entry name" value="WH-like_DNA-bd_sf"/>
</dbReference>
<dbReference type="SUPFAM" id="SSF88946">
    <property type="entry name" value="Sigma2 domain of RNA polymerase sigma factors"/>
    <property type="match status" value="1"/>
</dbReference>
<gene>
    <name evidence="8" type="ORF">P0Y53_08505</name>
</gene>
<evidence type="ECO:0000313" key="9">
    <source>
        <dbReference type="Proteomes" id="UP001220610"/>
    </source>
</evidence>
<dbReference type="Gene3D" id="1.10.10.10">
    <property type="entry name" value="Winged helix-like DNA-binding domain superfamily/Winged helix DNA-binding domain"/>
    <property type="match status" value="1"/>
</dbReference>
<evidence type="ECO:0000256" key="1">
    <source>
        <dbReference type="ARBA" id="ARBA00010641"/>
    </source>
</evidence>
<evidence type="ECO:0000256" key="4">
    <source>
        <dbReference type="ARBA" id="ARBA00023163"/>
    </source>
</evidence>
<dbReference type="PANTHER" id="PTHR43133">
    <property type="entry name" value="RNA POLYMERASE ECF-TYPE SIGMA FACTO"/>
    <property type="match status" value="1"/>
</dbReference>
<keyword evidence="4" id="KW-0804">Transcription</keyword>
<comment type="similarity">
    <text evidence="1">Belongs to the sigma-70 factor family. ECF subfamily.</text>
</comment>
<dbReference type="GO" id="GO:0003677">
    <property type="term" value="F:DNA binding"/>
    <property type="evidence" value="ECO:0007669"/>
    <property type="project" value="InterPro"/>
</dbReference>
<dbReference type="GO" id="GO:0016987">
    <property type="term" value="F:sigma factor activity"/>
    <property type="evidence" value="ECO:0007669"/>
    <property type="project" value="UniProtKB-KW"/>
</dbReference>
<dbReference type="Proteomes" id="UP001220610">
    <property type="component" value="Chromosome"/>
</dbReference>
<protein>
    <submittedName>
        <fullName evidence="8">RNA polymerase sigma-70 factor</fullName>
    </submittedName>
</protein>
<evidence type="ECO:0000259" key="6">
    <source>
        <dbReference type="Pfam" id="PF04542"/>
    </source>
</evidence>
<evidence type="ECO:0000256" key="3">
    <source>
        <dbReference type="ARBA" id="ARBA00023082"/>
    </source>
</evidence>
<dbReference type="NCBIfam" id="TIGR02937">
    <property type="entry name" value="sigma70-ECF"/>
    <property type="match status" value="1"/>
</dbReference>
<dbReference type="InterPro" id="IPR013324">
    <property type="entry name" value="RNA_pol_sigma_r3/r4-like"/>
</dbReference>
<evidence type="ECO:0000256" key="5">
    <source>
        <dbReference type="SAM" id="Phobius"/>
    </source>
</evidence>
<keyword evidence="2" id="KW-0805">Transcription regulation</keyword>
<dbReference type="InterPro" id="IPR039425">
    <property type="entry name" value="RNA_pol_sigma-70-like"/>
</dbReference>
<dbReference type="InterPro" id="IPR013325">
    <property type="entry name" value="RNA_pol_sigma_r2"/>
</dbReference>
<proteinExistence type="inferred from homology"/>
<dbReference type="InterPro" id="IPR013249">
    <property type="entry name" value="RNA_pol_sigma70_r4_t2"/>
</dbReference>
<dbReference type="GO" id="GO:0006352">
    <property type="term" value="P:DNA-templated transcription initiation"/>
    <property type="evidence" value="ECO:0007669"/>
    <property type="project" value="InterPro"/>
</dbReference>
<dbReference type="CDD" id="cd06171">
    <property type="entry name" value="Sigma70_r4"/>
    <property type="match status" value="1"/>
</dbReference>
<organism evidence="8 9">
    <name type="scientific">Candidatus Pseudobacter hemicellulosilyticus</name>
    <dbReference type="NCBI Taxonomy" id="3121375"/>
    <lineage>
        <taxon>Bacteria</taxon>
        <taxon>Pseudomonadati</taxon>
        <taxon>Bacteroidota</taxon>
        <taxon>Chitinophagia</taxon>
        <taxon>Chitinophagales</taxon>
        <taxon>Chitinophagaceae</taxon>
        <taxon>Pseudobacter</taxon>
    </lineage>
</organism>
<dbReference type="SUPFAM" id="SSF88659">
    <property type="entry name" value="Sigma3 and sigma4 domains of RNA polymerase sigma factors"/>
    <property type="match status" value="1"/>
</dbReference>
<keyword evidence="5" id="KW-0472">Membrane</keyword>
<evidence type="ECO:0000259" key="7">
    <source>
        <dbReference type="Pfam" id="PF08281"/>
    </source>
</evidence>
<feature type="domain" description="RNA polymerase sigma factor 70 region 4 type 2" evidence="7">
    <location>
        <begin position="125"/>
        <end position="176"/>
    </location>
</feature>
<keyword evidence="3" id="KW-0731">Sigma factor</keyword>
<evidence type="ECO:0000256" key="2">
    <source>
        <dbReference type="ARBA" id="ARBA00023015"/>
    </source>
</evidence>
<dbReference type="InterPro" id="IPR014327">
    <property type="entry name" value="RNA_pol_sigma70_bacteroid"/>
</dbReference>
<reference evidence="8" key="1">
    <citation type="submission" date="2023-03" db="EMBL/GenBank/DDBJ databases">
        <title>Andean soil-derived lignocellulolytic bacterial consortium as a source of novel taxa and putative plastic-active enzymes.</title>
        <authorList>
            <person name="Diaz-Garcia L."/>
            <person name="Chuvochina M."/>
            <person name="Feuerriegel G."/>
            <person name="Bunk B."/>
            <person name="Sproer C."/>
            <person name="Streit W.R."/>
            <person name="Rodriguez L.M."/>
            <person name="Overmann J."/>
            <person name="Jimenez D.J."/>
        </authorList>
    </citation>
    <scope>NUCLEOTIDE SEQUENCE</scope>
    <source>
        <strain evidence="8">MAG 7</strain>
    </source>
</reference>
<dbReference type="InterPro" id="IPR014284">
    <property type="entry name" value="RNA_pol_sigma-70_dom"/>
</dbReference>
<keyword evidence="5" id="KW-0812">Transmembrane</keyword>
<dbReference type="Pfam" id="PF04542">
    <property type="entry name" value="Sigma70_r2"/>
    <property type="match status" value="1"/>
</dbReference>
<sequence length="202" mass="24403">MNNRDLHIDKDLFRRISQDDVEAFSIIFQSYSNPLYWHAFKLMNTEFWAEELVQETFVQLWLKRKSLIDIENPSSYIFRIVANKALDRMRRQELEMKMQYVVANVLHNFTEEGAMQSDKWDKIQELLKKVIQLLPEQRKRIYQLKYQQGYSYEEIAEELSISKHTVRNQMAKALETIRSFLIKNGDFLLLYLYFFLLISEIL</sequence>